<organism evidence="1 2">
    <name type="scientific">Nitratidesulfovibrio vulgaris (strain ATCC 29579 / DSM 644 / CCUG 34227 / NCIMB 8303 / VKM B-1760 / Hildenborough)</name>
    <name type="common">Desulfovibrio vulgaris</name>
    <dbReference type="NCBI Taxonomy" id="882"/>
    <lineage>
        <taxon>Bacteria</taxon>
        <taxon>Pseudomonadati</taxon>
        <taxon>Thermodesulfobacteriota</taxon>
        <taxon>Desulfovibrionia</taxon>
        <taxon>Desulfovibrionales</taxon>
        <taxon>Desulfovibrionaceae</taxon>
        <taxon>Nitratidesulfovibrio</taxon>
    </lineage>
</organism>
<dbReference type="EnsemblBacteria" id="AAS94853">
    <property type="protein sequence ID" value="AAS94853"/>
    <property type="gene ID" value="DVU_0370"/>
</dbReference>
<dbReference type="EMBL" id="AE017285">
    <property type="protein sequence ID" value="AAS94853.1"/>
    <property type="molecule type" value="Genomic_DNA"/>
</dbReference>
<dbReference type="PaxDb" id="882-DVU_0370"/>
<name>Q72F45_NITV2</name>
<sequence>MQSFLLYKGCNNPETRCKVNLKQMSHQQIKIILNWPHDAQSILIILT</sequence>
<dbReference type="SMR" id="Q72F45"/>
<gene>
    <name evidence="1" type="ordered locus">DVU_0370</name>
</gene>
<reference evidence="1 2" key="1">
    <citation type="journal article" date="2004" name="Nat. Biotechnol.">
        <title>The genome sequence of the anaerobic, sulfate-reducing bacterium Desulfovibrio vulgaris Hildenborough.</title>
        <authorList>
            <person name="Heidelberg J.F."/>
            <person name="Seshadri R."/>
            <person name="Haveman S.A."/>
            <person name="Hemme C.L."/>
            <person name="Paulsen I.T."/>
            <person name="Kolonay J.F."/>
            <person name="Eisen J.A."/>
            <person name="Ward N."/>
            <person name="Methe B."/>
            <person name="Brinkac L.M."/>
            <person name="Daugherty S.C."/>
            <person name="Deboy R.T."/>
            <person name="Dodson R.J."/>
            <person name="Durkin A.S."/>
            <person name="Madupu R."/>
            <person name="Nelson W.C."/>
            <person name="Sullivan S.A."/>
            <person name="Fouts D."/>
            <person name="Haft D.H."/>
            <person name="Selengut J."/>
            <person name="Peterson J.D."/>
            <person name="Davidsen T.M."/>
            <person name="Zafar N."/>
            <person name="Zhou L."/>
            <person name="Radune D."/>
            <person name="Dimitrov G."/>
            <person name="Hance M."/>
            <person name="Tran K."/>
            <person name="Khouri H."/>
            <person name="Gill J."/>
            <person name="Utterback T.R."/>
            <person name="Feldblyum T.V."/>
            <person name="Wall J.D."/>
            <person name="Voordouw G."/>
            <person name="Fraser C.M."/>
        </authorList>
    </citation>
    <scope>NUCLEOTIDE SEQUENCE [LARGE SCALE GENOMIC DNA]</scope>
    <source>
        <strain evidence="2">ATCC 29579 / DSM 644 / NCIMB 8303 / VKM B-1760 / Hildenborough</strain>
    </source>
</reference>
<dbReference type="KEGG" id="dvu:DVU_0370"/>
<dbReference type="AlphaFoldDB" id="Q72F45"/>
<dbReference type="Proteomes" id="UP000002194">
    <property type="component" value="Chromosome"/>
</dbReference>
<proteinExistence type="predicted"/>
<evidence type="ECO:0000313" key="2">
    <source>
        <dbReference type="Proteomes" id="UP000002194"/>
    </source>
</evidence>
<dbReference type="HOGENOM" id="CLU_3167321_0_0_7"/>
<accession>Q72F45</accession>
<keyword evidence="2" id="KW-1185">Reference proteome</keyword>
<protein>
    <submittedName>
        <fullName evidence="1">Uncharacterized protein</fullName>
    </submittedName>
</protein>
<evidence type="ECO:0000313" key="1">
    <source>
        <dbReference type="EMBL" id="AAS94853.1"/>
    </source>
</evidence>